<dbReference type="InterPro" id="IPR043502">
    <property type="entry name" value="DNA/RNA_pol_sf"/>
</dbReference>
<dbReference type="Pfam" id="PF18701">
    <property type="entry name" value="DUF5641"/>
    <property type="match status" value="1"/>
</dbReference>
<dbReference type="GO" id="GO:0003676">
    <property type="term" value="F:nucleic acid binding"/>
    <property type="evidence" value="ECO:0007669"/>
    <property type="project" value="InterPro"/>
</dbReference>
<feature type="transmembrane region" description="Helical" evidence="3">
    <location>
        <begin position="2009"/>
        <end position="2028"/>
    </location>
</feature>
<proteinExistence type="predicted"/>
<keyword evidence="1" id="KW-0175">Coiled coil</keyword>
<accession>A0A2A2KVU3</accession>
<keyword evidence="3" id="KW-0472">Membrane</keyword>
<dbReference type="Proteomes" id="UP000218231">
    <property type="component" value="Unassembled WGS sequence"/>
</dbReference>
<feature type="transmembrane region" description="Helical" evidence="3">
    <location>
        <begin position="2618"/>
        <end position="2643"/>
    </location>
</feature>
<dbReference type="Gene3D" id="3.30.420.10">
    <property type="entry name" value="Ribonuclease H-like superfamily/Ribonuclease H"/>
    <property type="match status" value="1"/>
</dbReference>
<dbReference type="InterPro" id="IPR021109">
    <property type="entry name" value="Peptidase_aspartic_dom_sf"/>
</dbReference>
<dbReference type="PANTHER" id="PTHR47331:SF5">
    <property type="entry name" value="RIBONUCLEASE H"/>
    <property type="match status" value="1"/>
</dbReference>
<dbReference type="Gene3D" id="2.60.40.3770">
    <property type="match status" value="1"/>
</dbReference>
<feature type="compositionally biased region" description="Low complexity" evidence="2">
    <location>
        <begin position="1773"/>
        <end position="1784"/>
    </location>
</feature>
<dbReference type="InterPro" id="IPR036397">
    <property type="entry name" value="RNaseH_sf"/>
</dbReference>
<evidence type="ECO:0000256" key="1">
    <source>
        <dbReference type="SAM" id="Coils"/>
    </source>
</evidence>
<feature type="compositionally biased region" description="Basic and acidic residues" evidence="2">
    <location>
        <begin position="1804"/>
        <end position="1816"/>
    </location>
</feature>
<dbReference type="GO" id="GO:0015074">
    <property type="term" value="P:DNA integration"/>
    <property type="evidence" value="ECO:0007669"/>
    <property type="project" value="InterPro"/>
</dbReference>
<gene>
    <name evidence="5" type="ORF">WR25_09266</name>
</gene>
<evidence type="ECO:0000256" key="3">
    <source>
        <dbReference type="SAM" id="Phobius"/>
    </source>
</evidence>
<dbReference type="GO" id="GO:0042575">
    <property type="term" value="C:DNA polymerase complex"/>
    <property type="evidence" value="ECO:0007669"/>
    <property type="project" value="UniProtKB-ARBA"/>
</dbReference>
<evidence type="ECO:0000313" key="6">
    <source>
        <dbReference type="Proteomes" id="UP000218231"/>
    </source>
</evidence>
<dbReference type="SUPFAM" id="SSF53098">
    <property type="entry name" value="Ribonuclease H-like"/>
    <property type="match status" value="1"/>
</dbReference>
<dbReference type="PROSITE" id="PS50994">
    <property type="entry name" value="INTEGRASE"/>
    <property type="match status" value="1"/>
</dbReference>
<keyword evidence="3" id="KW-0812">Transmembrane</keyword>
<keyword evidence="3" id="KW-1133">Transmembrane helix</keyword>
<evidence type="ECO:0000256" key="2">
    <source>
        <dbReference type="SAM" id="MobiDB-lite"/>
    </source>
</evidence>
<feature type="compositionally biased region" description="Low complexity" evidence="2">
    <location>
        <begin position="1793"/>
        <end position="1803"/>
    </location>
</feature>
<evidence type="ECO:0000313" key="5">
    <source>
        <dbReference type="EMBL" id="PAV78070.1"/>
    </source>
</evidence>
<dbReference type="InterPro" id="IPR005312">
    <property type="entry name" value="DUF1759"/>
</dbReference>
<feature type="compositionally biased region" description="Polar residues" evidence="2">
    <location>
        <begin position="432"/>
        <end position="448"/>
    </location>
</feature>
<feature type="region of interest" description="Disordered" evidence="2">
    <location>
        <begin position="411"/>
        <end position="450"/>
    </location>
</feature>
<dbReference type="InterPro" id="IPR008042">
    <property type="entry name" value="Retrotrans_Pao"/>
</dbReference>
<dbReference type="Pfam" id="PF03564">
    <property type="entry name" value="DUF1759"/>
    <property type="match status" value="1"/>
</dbReference>
<dbReference type="Pfam" id="PF07245">
    <property type="entry name" value="Phlebovirus_G2"/>
    <property type="match status" value="2"/>
</dbReference>
<evidence type="ECO:0000259" key="4">
    <source>
        <dbReference type="PROSITE" id="PS50994"/>
    </source>
</evidence>
<protein>
    <recommendedName>
        <fullName evidence="4">Integrase catalytic domain-containing protein</fullName>
    </recommendedName>
</protein>
<dbReference type="PANTHER" id="PTHR47331">
    <property type="entry name" value="PHD-TYPE DOMAIN-CONTAINING PROTEIN"/>
    <property type="match status" value="1"/>
</dbReference>
<dbReference type="Gene3D" id="2.40.70.10">
    <property type="entry name" value="Acid Proteases"/>
    <property type="match status" value="1"/>
</dbReference>
<dbReference type="InterPro" id="IPR009878">
    <property type="entry name" value="Phlebovirus_G2_fusion"/>
</dbReference>
<dbReference type="EMBL" id="LIAE01007619">
    <property type="protein sequence ID" value="PAV78070.1"/>
    <property type="molecule type" value="Genomic_DNA"/>
</dbReference>
<feature type="compositionally biased region" description="Low complexity" evidence="2">
    <location>
        <begin position="416"/>
        <end position="431"/>
    </location>
</feature>
<dbReference type="SUPFAM" id="SSF56672">
    <property type="entry name" value="DNA/RNA polymerases"/>
    <property type="match status" value="1"/>
</dbReference>
<feature type="region of interest" description="Disordered" evidence="2">
    <location>
        <begin position="1773"/>
        <end position="1826"/>
    </location>
</feature>
<feature type="domain" description="Integrase catalytic" evidence="4">
    <location>
        <begin position="1459"/>
        <end position="1644"/>
    </location>
</feature>
<comment type="caution">
    <text evidence="5">The sequence shown here is derived from an EMBL/GenBank/DDBJ whole genome shotgun (WGS) entry which is preliminary data.</text>
</comment>
<organism evidence="5 6">
    <name type="scientific">Diploscapter pachys</name>
    <dbReference type="NCBI Taxonomy" id="2018661"/>
    <lineage>
        <taxon>Eukaryota</taxon>
        <taxon>Metazoa</taxon>
        <taxon>Ecdysozoa</taxon>
        <taxon>Nematoda</taxon>
        <taxon>Chromadorea</taxon>
        <taxon>Rhabditida</taxon>
        <taxon>Rhabditina</taxon>
        <taxon>Rhabditomorpha</taxon>
        <taxon>Rhabditoidea</taxon>
        <taxon>Rhabditidae</taxon>
        <taxon>Diploscapter</taxon>
    </lineage>
</organism>
<keyword evidence="6" id="KW-1185">Reference proteome</keyword>
<feature type="transmembrane region" description="Helical" evidence="3">
    <location>
        <begin position="1971"/>
        <end position="1989"/>
    </location>
</feature>
<feature type="coiled-coil region" evidence="1">
    <location>
        <begin position="6"/>
        <end position="55"/>
    </location>
</feature>
<dbReference type="OrthoDB" id="5920525at2759"/>
<dbReference type="STRING" id="2018661.A0A2A2KVU3"/>
<name>A0A2A2KVU3_9BILA</name>
<dbReference type="InterPro" id="IPR001584">
    <property type="entry name" value="Integrase_cat-core"/>
</dbReference>
<dbReference type="InterPro" id="IPR040676">
    <property type="entry name" value="DUF5641"/>
</dbReference>
<sequence length="2710" mass="309338">MKWKEYEQLEEELITLSEEQRDLLKSRLESRIQMIQEAKSDVDEATKALLDAAMRDDLDPDQDEGKVVWVSVEDSEEVCAEANRIGNNFKVLYTSVASYIQDQNQRQIAASARAQAAATGQSWQLPAPIPTIVNLRQPVSLPQFSGKIEEFSSFWGIFESTIDRDVTIPTIEKFARLKAALTGEANRVISQFILADFNYENAKKALKDTFGDGTKVNHLLQERLRNLKAKYSHAFSQKFLLQEMMPIVAQLRQRGKNLDDEMFIAGLMEKFSPEIRKEVEKEAISDIEIYAKFNKFTKSVETAIRKMEIDERIEGKSQKAEYKEKANQQKSKEKSQSAKEECMFCKKENHKSLQCRTVTDMKEKIKILTDEGACKKCFRKGHQTSKCFKASCSNCKGLHNIAICLKTAGRPEQPVNQNQNQRNTNRRANVNSIQTNGEPRSTQSSGNGRDNVDVHLMNCSQIDSILPMAKARILAAKGSRGTKTHVFIDTGATRSFVTNEFAKRIGLKQVGKTKLNIKVFERPREEREYPLYRIRFPMRNQKPIEIIALGTASISGELPVARFTQSDRNFLENKGIKLSLQGYTNPVKPEILLGINYLSKFWATNKMQYRLPSGLALMPTVWGYLVHGQETSHADLPTNESVVGTIMVNTIETGKVPDFVQYDNLHLGTTAEEKAQVAQEVWDKFKQTIKRGKNSDGSEIYSVRLPWFPSEEELPTNWSLARRRLEQLVSSPKTDTELLKSMNSVFQEQLEKGVLEIVDPKALPDGPRIHYLPSQAVLTPGKSTPLRIVFDASAHYKGKPSLNVMLHPGPTLLPLLAGNLLRFRIGRYVLLSDVEKAFLQLRLQKVDRDACRCLWLKDISKPLSEENVQTLRFTRVTFGLTSAPFLLAATIRHHIESSAEISSSLREELIRNLYVDNLQVSAETPDGIIEKYQELKKTFSEMSMNLRKFVSNSEIAMDKIPAEDQEIDKIVKVLGIQWDPKSDKLSVTAPNRTCRKLTKRELSSSIASIFDPMGWLTPITLPVKLFLQKLWTQNLDWDEVLPADLQTEWKEKWQSVLKVRAETSRLAANVNKSQPVELILFTDASLLALGATVYIKQGENISLLMAKSKLPDKQIKFTIPKRELDALLIGIKLLKFVIDQLKDELKISNVFCFTDSEVVIGWLKSDPSLKNGVFIRNRTRDIRSISFGWENEGRTVRFGHVSSEDNVADLCTRENMMIDINSSRWWEGPPFLKSNLKERKLFQLKDESGEVQEEVMQVLAEPNENAFPYLERFSSWKKAIKVVAYVRKFIEMTIDHMPESKKSRFLTRHPNLKCMSDSRNISLEEFKRAKSTIIRLHQNEPETKAHFEKLRQNLVLEEDAEGIIRHISRLQKSDLPIQAKRTICIRPNSTLASLIIMDIHHKFHKPIDQVKNDVRREYSIRQLPSQVVRIVQKCIRCRRFNSLPYRYPNMTDLPERRVKISRPFEHTGLDFFGPLMIREDGEKKKVWGCLFTCACTRMIHLEMAHDLSVRTFINCLKRFFARRGVPTSISSDNAPSFLAGEEILGQAFENWKQSREINEELLSYETEWKHSVPYAPWQGGWWERLVKTVKHAMRKSIGREVLTRDSMQTALIEIEAIVNCRPLVSKNEEEITALRPIDFVQKNLIIQFPFSSIEIESDDYVPMITTKDQAEMALAESEKMIGKFWTEWEESYLTELKEKHRKRMNTRKSAAIQPQIGHVVLVMDENQEKGLWKLARILKLDESADGQIRSAQIRIGATGNVVQKPINLLVPLEISQTDESQTTSESDEEKSESSNNSKQNQVNEETKIENRYDLRPRKPVPYSKMDKGIMPDGDNFSAMAYIPKKLSALLLTVLTIMCLFTPITAEKANSTKGLVRCVEKGIEILLIGYSEYTLCVNKKCTTKHDPETFEHIEFPPEVLAFEQEIRFKMGNKETLEYIEETCPRHEFCSSITCSFCSDIFVNPECWPPGAIIMYAIVAILLALGGYALFNVPVIIGSPILMLMHAVKKIIRLNISIFCLIIRISRAIIRVIKRRICKQEMEVLEMESAEILATVRSKGHGKKKRIKWLTALAISMSLLSGVDSLLCEDFELKNGTQIDCDITNGTSKACNIDFETKFELNEAKTRKCLSIRFENSIIGELRVKWSKAISSCEPQITTYTMDIAESRMADQTCFKECPEDNKILFDYVHSTWLQSITEAPNSSLRIIKCRDILCPKISEWLAISNLAQWPRAKEIGLLTLTPNYDELFTIEECNTWRKAIDLETYSYFIGQDPDSRIVTIPDSQSKTIGAFNIELKESEASSLVKTQSFIRSKSRGRALWQNPYVEPKISCESEMATQNIRNCRLADRCRCPGYIYEECSSCESVNPSDRFLHTEYRLPTGMEGIWFKESNGEVQATSEDAKRTIFHVKIQTSITLDSQVKKTTCHANSTELTGCYRCSSGAVSTVTCYSNNGPTTAQLQCSNDINTITCSPEGSSSILTFDRSTADPNEICKLKCNEFETDMELKGKLIFLPPRWSAVQEVIKSKMSQSESNETITNWIMDKIQNLKELPKWSELSSLNFSKLTEGEKILNWTKNSFEVGLGKANSLLNSAQETAAELKEKMVPDTVKVFIFLANNRWIFVLALVVFIIIGGMIFVIVTQPAFFLAGLLRGSIRVLWYSCRVMLMLIRVFVKEIVKSVGWIIKASCTRPKQNISQVNRKKQRQERKTKIV</sequence>
<reference evidence="5 6" key="1">
    <citation type="journal article" date="2017" name="Curr. Biol.">
        <title>Genome architecture and evolution of a unichromosomal asexual nematode.</title>
        <authorList>
            <person name="Fradin H."/>
            <person name="Zegar C."/>
            <person name="Gutwein M."/>
            <person name="Lucas J."/>
            <person name="Kovtun M."/>
            <person name="Corcoran D."/>
            <person name="Baugh L.R."/>
            <person name="Kiontke K."/>
            <person name="Gunsalus K."/>
            <person name="Fitch D.H."/>
            <person name="Piano F."/>
        </authorList>
    </citation>
    <scope>NUCLEOTIDE SEQUENCE [LARGE SCALE GENOMIC DNA]</scope>
    <source>
        <strain evidence="5">PF1309</strain>
    </source>
</reference>
<dbReference type="InterPro" id="IPR012337">
    <property type="entry name" value="RNaseH-like_sf"/>
</dbReference>
<dbReference type="Pfam" id="PF05380">
    <property type="entry name" value="Peptidase_A17"/>
    <property type="match status" value="1"/>
</dbReference>